<evidence type="ECO:0000256" key="3">
    <source>
        <dbReference type="ARBA" id="ARBA00022801"/>
    </source>
</evidence>
<evidence type="ECO:0000256" key="1">
    <source>
        <dbReference type="ARBA" id="ARBA00001946"/>
    </source>
</evidence>
<dbReference type="Proteomes" id="UP001595660">
    <property type="component" value="Unassembled WGS sequence"/>
</dbReference>
<comment type="similarity">
    <text evidence="2">Belongs to the HAD-like hydrolase superfamily.</text>
</comment>
<dbReference type="GeneID" id="69116954"/>
<evidence type="ECO:0000313" key="6">
    <source>
        <dbReference type="Proteomes" id="UP001595660"/>
    </source>
</evidence>
<dbReference type="InterPro" id="IPR023214">
    <property type="entry name" value="HAD_sf"/>
</dbReference>
<sequence>MTVDAVCLDLDDTLVTYERSVGEVLALAFERAGVDPCFAASDYRAAYGDYADDADTVNELRRACFADLAADAGHGPETGRAVADAFAETRDQTRVECLPGARDLLDVLDVPLALVTNGAPEMQRQKLRGAGLTGAFDVVVFAGYDAPSKPDPEPFRRALAGLDATPENAVHVGDSVSSDVAGAHAAGLRSVWIHGDADRTPDPEPHRAFSDLHGVRAWLQST</sequence>
<dbReference type="InterPro" id="IPR051400">
    <property type="entry name" value="HAD-like_hydrolase"/>
</dbReference>
<dbReference type="SUPFAM" id="SSF56784">
    <property type="entry name" value="HAD-like"/>
    <property type="match status" value="1"/>
</dbReference>
<dbReference type="PANTHER" id="PTHR46470">
    <property type="entry name" value="N-ACYLNEURAMINATE-9-PHOSPHATASE"/>
    <property type="match status" value="1"/>
</dbReference>
<dbReference type="RefSeq" id="WP_232571744.1">
    <property type="nucleotide sequence ID" value="NZ_CP089466.1"/>
</dbReference>
<dbReference type="AlphaFoldDB" id="A0ABD5NCU7"/>
<dbReference type="EC" id="3.1.3.-" evidence="5"/>
<keyword evidence="6" id="KW-1185">Reference proteome</keyword>
<keyword evidence="3 5" id="KW-0378">Hydrolase</keyword>
<dbReference type="InterPro" id="IPR036412">
    <property type="entry name" value="HAD-like_sf"/>
</dbReference>
<dbReference type="SFLD" id="SFLDG01129">
    <property type="entry name" value="C1.5:_HAD__Beta-PGM__Phosphata"/>
    <property type="match status" value="1"/>
</dbReference>
<accession>A0ABD5NCU7</accession>
<dbReference type="Gene3D" id="3.40.50.1000">
    <property type="entry name" value="HAD superfamily/HAD-like"/>
    <property type="match status" value="1"/>
</dbReference>
<reference evidence="5 6" key="1">
    <citation type="journal article" date="2019" name="Int. J. Syst. Evol. Microbiol.">
        <title>The Global Catalogue of Microorganisms (GCM) 10K type strain sequencing project: providing services to taxonomists for standard genome sequencing and annotation.</title>
        <authorList>
            <consortium name="The Broad Institute Genomics Platform"/>
            <consortium name="The Broad Institute Genome Sequencing Center for Infectious Disease"/>
            <person name="Wu L."/>
            <person name="Ma J."/>
        </authorList>
    </citation>
    <scope>NUCLEOTIDE SEQUENCE [LARGE SCALE GENOMIC DNA]</scope>
    <source>
        <strain evidence="5 6">CGMCC 1.12562</strain>
    </source>
</reference>
<proteinExistence type="inferred from homology"/>
<dbReference type="Pfam" id="PF00702">
    <property type="entry name" value="Hydrolase"/>
    <property type="match status" value="1"/>
</dbReference>
<dbReference type="NCBIfam" id="TIGR01549">
    <property type="entry name" value="HAD-SF-IA-v1"/>
    <property type="match status" value="1"/>
</dbReference>
<dbReference type="EMBL" id="JBHRWN010000002">
    <property type="protein sequence ID" value="MFC3477123.1"/>
    <property type="molecule type" value="Genomic_DNA"/>
</dbReference>
<protein>
    <submittedName>
        <fullName evidence="5">HAD family hydrolase</fullName>
        <ecNumber evidence="5">3.1.3.-</ecNumber>
    </submittedName>
</protein>
<organism evidence="5 6">
    <name type="scientific">Halobacterium litoreum</name>
    <dbReference type="NCBI Taxonomy" id="2039234"/>
    <lineage>
        <taxon>Archaea</taxon>
        <taxon>Methanobacteriati</taxon>
        <taxon>Methanobacteriota</taxon>
        <taxon>Stenosarchaea group</taxon>
        <taxon>Halobacteria</taxon>
        <taxon>Halobacteriales</taxon>
        <taxon>Halobacteriaceae</taxon>
        <taxon>Halobacterium</taxon>
    </lineage>
</organism>
<dbReference type="SFLD" id="SFLDS00003">
    <property type="entry name" value="Haloacid_Dehalogenase"/>
    <property type="match status" value="1"/>
</dbReference>
<dbReference type="PRINTS" id="PR00413">
    <property type="entry name" value="HADHALOGNASE"/>
</dbReference>
<dbReference type="GO" id="GO:0044281">
    <property type="term" value="P:small molecule metabolic process"/>
    <property type="evidence" value="ECO:0007669"/>
    <property type="project" value="UniProtKB-ARBA"/>
</dbReference>
<keyword evidence="4" id="KW-0460">Magnesium</keyword>
<evidence type="ECO:0000256" key="4">
    <source>
        <dbReference type="ARBA" id="ARBA00022842"/>
    </source>
</evidence>
<comment type="cofactor">
    <cofactor evidence="1">
        <name>Mg(2+)</name>
        <dbReference type="ChEBI" id="CHEBI:18420"/>
    </cofactor>
</comment>
<dbReference type="NCBIfam" id="TIGR01509">
    <property type="entry name" value="HAD-SF-IA-v3"/>
    <property type="match status" value="1"/>
</dbReference>
<name>A0ABD5NCU7_9EURY</name>
<dbReference type="InterPro" id="IPR006439">
    <property type="entry name" value="HAD-SF_hydro_IA"/>
</dbReference>
<evidence type="ECO:0000313" key="5">
    <source>
        <dbReference type="EMBL" id="MFC3477123.1"/>
    </source>
</evidence>
<dbReference type="GO" id="GO:0016787">
    <property type="term" value="F:hydrolase activity"/>
    <property type="evidence" value="ECO:0007669"/>
    <property type="project" value="UniProtKB-KW"/>
</dbReference>
<gene>
    <name evidence="5" type="ORF">ACFOKC_05235</name>
</gene>
<evidence type="ECO:0000256" key="2">
    <source>
        <dbReference type="ARBA" id="ARBA00007958"/>
    </source>
</evidence>
<dbReference type="Gene3D" id="1.20.120.1600">
    <property type="match status" value="1"/>
</dbReference>
<comment type="caution">
    <text evidence="5">The sequence shown here is derived from an EMBL/GenBank/DDBJ whole genome shotgun (WGS) entry which is preliminary data.</text>
</comment>